<evidence type="ECO:0000256" key="7">
    <source>
        <dbReference type="ARBA" id="ARBA00023134"/>
    </source>
</evidence>
<keyword evidence="2" id="KW-0533">Nickel</keyword>
<keyword evidence="5" id="KW-0378">Hydrolase</keyword>
<dbReference type="Gene3D" id="3.40.50.300">
    <property type="entry name" value="P-loop containing nucleotide triphosphate hydrolases"/>
    <property type="match status" value="1"/>
</dbReference>
<name>A0AAW9PVZ7_9CYAN</name>
<accession>A0AAW9PVZ7</accession>
<gene>
    <name evidence="10" type="primary">hypB</name>
    <name evidence="10" type="ORF">V2H45_10305</name>
</gene>
<reference evidence="10" key="1">
    <citation type="submission" date="2024-01" db="EMBL/GenBank/DDBJ databases">
        <title>Bank of Algae and Cyanobacteria of the Azores (BACA) strain genomes.</title>
        <authorList>
            <person name="Luz R."/>
            <person name="Cordeiro R."/>
            <person name="Fonseca A."/>
            <person name="Goncalves V."/>
        </authorList>
    </citation>
    <scope>NUCLEOTIDE SEQUENCE</scope>
    <source>
        <strain evidence="10">BACA0141</strain>
    </source>
</reference>
<evidence type="ECO:0000313" key="10">
    <source>
        <dbReference type="EMBL" id="MEE3717137.1"/>
    </source>
</evidence>
<sequence>MCTNCGCSDVGEFTVHSKNGEHEHHHSHDLVNHDRDSDRHHHHHEATVSTAHHDNHRHIEIAQSILSKNERLAERNRGFFMAKGLLVLNVLSSPGSGKTAFIERMLEDLGKSIPTAVIVGDLATDNDAQRLRRAGAEAIQITTGDACHLEAEMVSRAVQKLDLDGIKVLAIENVGNLVCPAAYDLGEDLRVVLFSVTEGEDKPLKYHTMFKIADVVIVNKIDIAAAVGFDRETALRNIQQVAPQAQILEVSARTGEGMEAWYDFLRTRLPLFNASKFF</sequence>
<dbReference type="GO" id="GO:0003924">
    <property type="term" value="F:GTPase activity"/>
    <property type="evidence" value="ECO:0007669"/>
    <property type="project" value="InterPro"/>
</dbReference>
<dbReference type="Pfam" id="PF02492">
    <property type="entry name" value="cobW"/>
    <property type="match status" value="1"/>
</dbReference>
<dbReference type="SUPFAM" id="SSF52540">
    <property type="entry name" value="P-loop containing nucleoside triphosphate hydrolases"/>
    <property type="match status" value="1"/>
</dbReference>
<dbReference type="PANTHER" id="PTHR30134:SF2">
    <property type="entry name" value="HYDROGENASE MATURATION FACTOR HYPB"/>
    <property type="match status" value="1"/>
</dbReference>
<keyword evidence="6" id="KW-0862">Zinc</keyword>
<comment type="caution">
    <text evidence="10">The sequence shown here is derived from an EMBL/GenBank/DDBJ whole genome shotgun (WGS) entry which is preliminary data.</text>
</comment>
<feature type="domain" description="CobW/HypB/UreG nucleotide-binding" evidence="9">
    <location>
        <begin position="88"/>
        <end position="248"/>
    </location>
</feature>
<comment type="similarity">
    <text evidence="1">Belongs to the SIMIBI class G3E GTPase family. HypB/HupM subfamily.</text>
</comment>
<dbReference type="InterPro" id="IPR003495">
    <property type="entry name" value="CobW/HypB/UreG_nucleotide-bd"/>
</dbReference>
<dbReference type="AlphaFoldDB" id="A0AAW9PVZ7"/>
<dbReference type="GO" id="GO:0016151">
    <property type="term" value="F:nickel cation binding"/>
    <property type="evidence" value="ECO:0007669"/>
    <property type="project" value="InterPro"/>
</dbReference>
<feature type="compositionally biased region" description="Basic and acidic residues" evidence="8">
    <location>
        <begin position="20"/>
        <end position="39"/>
    </location>
</feature>
<evidence type="ECO:0000313" key="11">
    <source>
        <dbReference type="Proteomes" id="UP001333818"/>
    </source>
</evidence>
<dbReference type="GO" id="GO:0008270">
    <property type="term" value="F:zinc ion binding"/>
    <property type="evidence" value="ECO:0007669"/>
    <property type="project" value="TreeGrafter"/>
</dbReference>
<keyword evidence="3" id="KW-0479">Metal-binding</keyword>
<protein>
    <submittedName>
        <fullName evidence="10">Hydrogenase nickel incorporation protein HypB</fullName>
    </submittedName>
</protein>
<dbReference type="InterPro" id="IPR027417">
    <property type="entry name" value="P-loop_NTPase"/>
</dbReference>
<dbReference type="CDD" id="cd05390">
    <property type="entry name" value="HypB"/>
    <property type="match status" value="1"/>
</dbReference>
<dbReference type="Proteomes" id="UP001333818">
    <property type="component" value="Unassembled WGS sequence"/>
</dbReference>
<feature type="region of interest" description="Disordered" evidence="8">
    <location>
        <begin position="20"/>
        <end position="56"/>
    </location>
</feature>
<dbReference type="EMBL" id="JAZBJZ010000033">
    <property type="protein sequence ID" value="MEE3717137.1"/>
    <property type="molecule type" value="Genomic_DNA"/>
</dbReference>
<keyword evidence="4" id="KW-0547">Nucleotide-binding</keyword>
<dbReference type="InterPro" id="IPR004392">
    <property type="entry name" value="Hyd_mat_HypB"/>
</dbReference>
<dbReference type="RefSeq" id="WP_330483566.1">
    <property type="nucleotide sequence ID" value="NZ_JAZBJZ010000033.1"/>
</dbReference>
<keyword evidence="7" id="KW-0342">GTP-binding</keyword>
<evidence type="ECO:0000256" key="3">
    <source>
        <dbReference type="ARBA" id="ARBA00022723"/>
    </source>
</evidence>
<evidence type="ECO:0000259" key="9">
    <source>
        <dbReference type="Pfam" id="PF02492"/>
    </source>
</evidence>
<proteinExistence type="inferred from homology"/>
<keyword evidence="11" id="KW-1185">Reference proteome</keyword>
<dbReference type="GO" id="GO:0005525">
    <property type="term" value="F:GTP binding"/>
    <property type="evidence" value="ECO:0007669"/>
    <property type="project" value="UniProtKB-KW"/>
</dbReference>
<evidence type="ECO:0000256" key="8">
    <source>
        <dbReference type="SAM" id="MobiDB-lite"/>
    </source>
</evidence>
<dbReference type="PANTHER" id="PTHR30134">
    <property type="entry name" value="HYDROGENASE PROTEIN ASSEMBLY PROTEIN, NICKEL CHAPERONE"/>
    <property type="match status" value="1"/>
</dbReference>
<evidence type="ECO:0000256" key="5">
    <source>
        <dbReference type="ARBA" id="ARBA00022801"/>
    </source>
</evidence>
<evidence type="ECO:0000256" key="6">
    <source>
        <dbReference type="ARBA" id="ARBA00022833"/>
    </source>
</evidence>
<organism evidence="10 11">
    <name type="scientific">Tumidithrix elongata BACA0141</name>
    <dbReference type="NCBI Taxonomy" id="2716417"/>
    <lineage>
        <taxon>Bacteria</taxon>
        <taxon>Bacillati</taxon>
        <taxon>Cyanobacteriota</taxon>
        <taxon>Cyanophyceae</taxon>
        <taxon>Pseudanabaenales</taxon>
        <taxon>Pseudanabaenaceae</taxon>
        <taxon>Tumidithrix</taxon>
        <taxon>Tumidithrix elongata</taxon>
    </lineage>
</organism>
<evidence type="ECO:0000256" key="4">
    <source>
        <dbReference type="ARBA" id="ARBA00022741"/>
    </source>
</evidence>
<evidence type="ECO:0000256" key="2">
    <source>
        <dbReference type="ARBA" id="ARBA00022596"/>
    </source>
</evidence>
<dbReference type="GO" id="GO:0051604">
    <property type="term" value="P:protein maturation"/>
    <property type="evidence" value="ECO:0007669"/>
    <property type="project" value="InterPro"/>
</dbReference>
<dbReference type="NCBIfam" id="TIGR00073">
    <property type="entry name" value="hypB"/>
    <property type="match status" value="1"/>
</dbReference>
<evidence type="ECO:0000256" key="1">
    <source>
        <dbReference type="ARBA" id="ARBA00006211"/>
    </source>
</evidence>